<protein>
    <submittedName>
        <fullName evidence="7">Uncharacterized protein</fullName>
    </submittedName>
</protein>
<evidence type="ECO:0000256" key="3">
    <source>
        <dbReference type="SAM" id="Coils"/>
    </source>
</evidence>
<feature type="coiled-coil region" evidence="3">
    <location>
        <begin position="253"/>
        <end position="280"/>
    </location>
</feature>
<sequence length="280" mass="32319">MMRRSRRSCNNGNGGESGGFTPRVIPTLDKPGRVTNQLVYMKEKVVEGLLEHADAWPFSKPVDPVKLNLADYDLIIRHPMDLGTVKKRLENRFYFSASECMEDLQKVFQNCYDYNSPEQEVFLMAKTLEIHMNSLLGGMPKEEAEVKLMETEQVHDPEDAKVRVEKPMTFVEKMCLYQNIKKLTSDELQGVVKIIGQEPRSLTELVPDKEIEIELDALSISTLRELETYVGSCRNEKLKRPFYKVVEPKAVIKAELEQKRDHFVKKLKKINEQLKKLDEA</sequence>
<evidence type="ECO:0000256" key="2">
    <source>
        <dbReference type="PROSITE-ProRule" id="PRU00035"/>
    </source>
</evidence>
<dbReference type="SUPFAM" id="SSF47370">
    <property type="entry name" value="Bromodomain"/>
    <property type="match status" value="1"/>
</dbReference>
<dbReference type="PANTHER" id="PTHR22880">
    <property type="entry name" value="FALZ-RELATED BROMODOMAIN-CONTAINING PROTEINS"/>
    <property type="match status" value="1"/>
</dbReference>
<dbReference type="SMART" id="SM00297">
    <property type="entry name" value="BROMO"/>
    <property type="match status" value="1"/>
</dbReference>
<comment type="caution">
    <text evidence="7">The sequence shown here is derived from an EMBL/GenBank/DDBJ whole genome shotgun (WGS) entry which is preliminary data.</text>
</comment>
<organism evidence="7 8">
    <name type="scientific">Orchesella dallaii</name>
    <dbReference type="NCBI Taxonomy" id="48710"/>
    <lineage>
        <taxon>Eukaryota</taxon>
        <taxon>Metazoa</taxon>
        <taxon>Ecdysozoa</taxon>
        <taxon>Arthropoda</taxon>
        <taxon>Hexapoda</taxon>
        <taxon>Collembola</taxon>
        <taxon>Entomobryomorpha</taxon>
        <taxon>Entomobryoidea</taxon>
        <taxon>Orchesellidae</taxon>
        <taxon>Orchesellinae</taxon>
        <taxon>Orchesella</taxon>
    </lineage>
</organism>
<dbReference type="PROSITE" id="PS51525">
    <property type="entry name" value="NET"/>
    <property type="match status" value="1"/>
</dbReference>
<dbReference type="PRINTS" id="PR00503">
    <property type="entry name" value="BROMODOMAIN"/>
</dbReference>
<dbReference type="EMBL" id="CAXLJM020000062">
    <property type="protein sequence ID" value="CAL8120137.1"/>
    <property type="molecule type" value="Genomic_DNA"/>
</dbReference>
<feature type="domain" description="Bromo" evidence="5">
    <location>
        <begin position="50"/>
        <end position="122"/>
    </location>
</feature>
<dbReference type="InterPro" id="IPR001487">
    <property type="entry name" value="Bromodomain"/>
</dbReference>
<name>A0ABP1R4Y6_9HEXA</name>
<evidence type="ECO:0000259" key="5">
    <source>
        <dbReference type="PROSITE" id="PS50014"/>
    </source>
</evidence>
<keyword evidence="3" id="KW-0175">Coiled coil</keyword>
<dbReference type="PROSITE" id="PS50014">
    <property type="entry name" value="BROMODOMAIN_2"/>
    <property type="match status" value="1"/>
</dbReference>
<evidence type="ECO:0000256" key="4">
    <source>
        <dbReference type="SAM" id="MobiDB-lite"/>
    </source>
</evidence>
<dbReference type="Gene3D" id="1.20.1270.220">
    <property type="match status" value="1"/>
</dbReference>
<evidence type="ECO:0000256" key="1">
    <source>
        <dbReference type="ARBA" id="ARBA00023117"/>
    </source>
</evidence>
<dbReference type="PANTHER" id="PTHR22880:SF225">
    <property type="entry name" value="BROMODOMAIN-CONTAINING PROTEIN BET-1-RELATED"/>
    <property type="match status" value="1"/>
</dbReference>
<feature type="region of interest" description="Disordered" evidence="4">
    <location>
        <begin position="1"/>
        <end position="26"/>
    </location>
</feature>
<dbReference type="Pfam" id="PF00439">
    <property type="entry name" value="Bromodomain"/>
    <property type="match status" value="1"/>
</dbReference>
<dbReference type="Gene3D" id="1.20.920.10">
    <property type="entry name" value="Bromodomain-like"/>
    <property type="match status" value="1"/>
</dbReference>
<keyword evidence="1 2" id="KW-0103">Bromodomain</keyword>
<dbReference type="Proteomes" id="UP001642540">
    <property type="component" value="Unassembled WGS sequence"/>
</dbReference>
<gene>
    <name evidence="7" type="ORF">ODALV1_LOCUS18868</name>
</gene>
<keyword evidence="8" id="KW-1185">Reference proteome</keyword>
<evidence type="ECO:0000259" key="6">
    <source>
        <dbReference type="PROSITE" id="PS51525"/>
    </source>
</evidence>
<evidence type="ECO:0000313" key="7">
    <source>
        <dbReference type="EMBL" id="CAL8120137.1"/>
    </source>
</evidence>
<feature type="domain" description="NET" evidence="6">
    <location>
        <begin position="158"/>
        <end position="241"/>
    </location>
</feature>
<dbReference type="InterPro" id="IPR038336">
    <property type="entry name" value="NET_sf"/>
</dbReference>
<evidence type="ECO:0000313" key="8">
    <source>
        <dbReference type="Proteomes" id="UP001642540"/>
    </source>
</evidence>
<dbReference type="Pfam" id="PF17035">
    <property type="entry name" value="BET"/>
    <property type="match status" value="1"/>
</dbReference>
<reference evidence="7 8" key="1">
    <citation type="submission" date="2024-08" db="EMBL/GenBank/DDBJ databases">
        <authorList>
            <person name="Cucini C."/>
            <person name="Frati F."/>
        </authorList>
    </citation>
    <scope>NUCLEOTIDE SEQUENCE [LARGE SCALE GENOMIC DNA]</scope>
</reference>
<dbReference type="InterPro" id="IPR036427">
    <property type="entry name" value="Bromodomain-like_sf"/>
</dbReference>
<accession>A0ABP1R4Y6</accession>
<proteinExistence type="predicted"/>
<dbReference type="InterPro" id="IPR027353">
    <property type="entry name" value="NET_dom"/>
</dbReference>
<dbReference type="InterPro" id="IPR050935">
    <property type="entry name" value="Bromo_chromatin_reader"/>
</dbReference>